<gene>
    <name evidence="2" type="ORF">JOF46_003115</name>
</gene>
<reference evidence="2 3" key="1">
    <citation type="submission" date="2021-03" db="EMBL/GenBank/DDBJ databases">
        <title>Sequencing the genomes of 1000 actinobacteria strains.</title>
        <authorList>
            <person name="Klenk H.-P."/>
        </authorList>
    </citation>
    <scope>NUCLEOTIDE SEQUENCE [LARGE SCALE GENOMIC DNA]</scope>
    <source>
        <strain evidence="2 3">DSM 15454</strain>
    </source>
</reference>
<proteinExistence type="predicted"/>
<feature type="transmembrane region" description="Helical" evidence="1">
    <location>
        <begin position="159"/>
        <end position="180"/>
    </location>
</feature>
<evidence type="ECO:0000256" key="1">
    <source>
        <dbReference type="SAM" id="Phobius"/>
    </source>
</evidence>
<dbReference type="EMBL" id="JAGIOE010000001">
    <property type="protein sequence ID" value="MBP2375203.1"/>
    <property type="molecule type" value="Genomic_DNA"/>
</dbReference>
<keyword evidence="1" id="KW-1133">Transmembrane helix</keyword>
<feature type="transmembrane region" description="Helical" evidence="1">
    <location>
        <begin position="79"/>
        <end position="104"/>
    </location>
</feature>
<sequence length="229" mass="23202">MSITTTKIARAAGLCAAAAGLLFLAVQVNHPHLDAVFATTPEYLLRQGAKLAMSVLALIGITGMYLVQTRKMGVLGLLGYLLFGACYLIMMSVEAIGAVVLPVLAHDAPGYVNDVFAAATGGSATGGIGLMMALTLASAGTYIAGGTIFGIALFRAGLLARWAAALLAAGTAATIAIPLLPMVNERLFAVPTGVALLGLGFSLWRVQRTAGDGDLGLSTASAPAKRGAK</sequence>
<accession>A0ABS4WGZ9</accession>
<evidence type="ECO:0000313" key="2">
    <source>
        <dbReference type="EMBL" id="MBP2375203.1"/>
    </source>
</evidence>
<evidence type="ECO:0000313" key="3">
    <source>
        <dbReference type="Proteomes" id="UP000766570"/>
    </source>
</evidence>
<dbReference type="RefSeq" id="WP_209908540.1">
    <property type="nucleotide sequence ID" value="NZ_BAAAMI010000008.1"/>
</dbReference>
<protein>
    <recommendedName>
        <fullName evidence="4">DUF4386 family protein</fullName>
    </recommendedName>
</protein>
<keyword evidence="1" id="KW-0472">Membrane</keyword>
<keyword evidence="1" id="KW-0812">Transmembrane</keyword>
<name>A0ABS4WGZ9_9MICC</name>
<feature type="transmembrane region" description="Helical" evidence="1">
    <location>
        <begin position="186"/>
        <end position="204"/>
    </location>
</feature>
<feature type="transmembrane region" description="Helical" evidence="1">
    <location>
        <begin position="124"/>
        <end position="152"/>
    </location>
</feature>
<organism evidence="2 3">
    <name type="scientific">Paeniglutamicibacter psychrophenolicus</name>
    <dbReference type="NCBI Taxonomy" id="257454"/>
    <lineage>
        <taxon>Bacteria</taxon>
        <taxon>Bacillati</taxon>
        <taxon>Actinomycetota</taxon>
        <taxon>Actinomycetes</taxon>
        <taxon>Micrococcales</taxon>
        <taxon>Micrococcaceae</taxon>
        <taxon>Paeniglutamicibacter</taxon>
    </lineage>
</organism>
<keyword evidence="3" id="KW-1185">Reference proteome</keyword>
<evidence type="ECO:0008006" key="4">
    <source>
        <dbReference type="Google" id="ProtNLM"/>
    </source>
</evidence>
<dbReference type="Proteomes" id="UP000766570">
    <property type="component" value="Unassembled WGS sequence"/>
</dbReference>
<feature type="transmembrane region" description="Helical" evidence="1">
    <location>
        <begin position="48"/>
        <end position="67"/>
    </location>
</feature>
<comment type="caution">
    <text evidence="2">The sequence shown here is derived from an EMBL/GenBank/DDBJ whole genome shotgun (WGS) entry which is preliminary data.</text>
</comment>